<dbReference type="InterPro" id="IPR051209">
    <property type="entry name" value="FAD-bind_Monooxygenase_sf"/>
</dbReference>
<evidence type="ECO:0000256" key="1">
    <source>
        <dbReference type="ARBA" id="ARBA00010139"/>
    </source>
</evidence>
<dbReference type="PANTHER" id="PTHR42877:SF7">
    <property type="entry name" value="FLAVIN-BINDING MONOOXYGENASE-RELATED"/>
    <property type="match status" value="1"/>
</dbReference>
<dbReference type="OrthoDB" id="74360at2759"/>
<gene>
    <name evidence="5" type="ORF">VHUM_04371</name>
</gene>
<organism evidence="5 6">
    <name type="scientific">Vanrija humicola</name>
    <name type="common">Yeast</name>
    <name type="synonym">Cryptococcus humicola</name>
    <dbReference type="NCBI Taxonomy" id="5417"/>
    <lineage>
        <taxon>Eukaryota</taxon>
        <taxon>Fungi</taxon>
        <taxon>Dikarya</taxon>
        <taxon>Basidiomycota</taxon>
        <taxon>Agaricomycotina</taxon>
        <taxon>Tremellomycetes</taxon>
        <taxon>Trichosporonales</taxon>
        <taxon>Trichosporonaceae</taxon>
        <taxon>Vanrija</taxon>
    </lineage>
</organism>
<dbReference type="EMBL" id="QKWK01000021">
    <property type="protein sequence ID" value="TXT03807.1"/>
    <property type="molecule type" value="Genomic_DNA"/>
</dbReference>
<comment type="similarity">
    <text evidence="1">Belongs to the FAD-binding monooxygenase family.</text>
</comment>
<dbReference type="Pfam" id="PF00743">
    <property type="entry name" value="FMO-like"/>
    <property type="match status" value="1"/>
</dbReference>
<keyword evidence="4" id="KW-0560">Oxidoreductase</keyword>
<evidence type="ECO:0000313" key="5">
    <source>
        <dbReference type="EMBL" id="TXT03807.1"/>
    </source>
</evidence>
<dbReference type="GO" id="GO:0004499">
    <property type="term" value="F:N,N-dimethylaniline monooxygenase activity"/>
    <property type="evidence" value="ECO:0007669"/>
    <property type="project" value="InterPro"/>
</dbReference>
<keyword evidence="2" id="KW-0285">Flavoprotein</keyword>
<dbReference type="SUPFAM" id="SSF51905">
    <property type="entry name" value="FAD/NAD(P)-binding domain"/>
    <property type="match status" value="1"/>
</dbReference>
<keyword evidence="3" id="KW-0274">FAD</keyword>
<dbReference type="Proteomes" id="UP000473826">
    <property type="component" value="Unassembled WGS sequence"/>
</dbReference>
<dbReference type="InterPro" id="IPR020946">
    <property type="entry name" value="Flavin_mOase-like"/>
</dbReference>
<accession>A0A7D8UYH8</accession>
<comment type="caution">
    <text evidence="5">The sequence shown here is derived from an EMBL/GenBank/DDBJ whole genome shotgun (WGS) entry which is preliminary data.</text>
</comment>
<evidence type="ECO:0000313" key="6">
    <source>
        <dbReference type="Proteomes" id="UP000473826"/>
    </source>
</evidence>
<reference evidence="5 6" key="1">
    <citation type="journal article" date="2019" name="PLoS Genet.">
        <title>Convergent evolution of linked mating-type loci in basidiomycete fungi.</title>
        <authorList>
            <person name="Sun S."/>
            <person name="Coelho M.A."/>
            <person name="Heitman J."/>
            <person name="Nowrousian M."/>
        </authorList>
    </citation>
    <scope>NUCLEOTIDE SEQUENCE [LARGE SCALE GENOMIC DNA]</scope>
    <source>
        <strain evidence="5 6">CBS 4282</strain>
    </source>
</reference>
<dbReference type="Gene3D" id="3.50.50.60">
    <property type="entry name" value="FAD/NAD(P)-binding domain"/>
    <property type="match status" value="2"/>
</dbReference>
<dbReference type="PANTHER" id="PTHR42877">
    <property type="entry name" value="L-ORNITHINE N(5)-MONOOXYGENASE-RELATED"/>
    <property type="match status" value="1"/>
</dbReference>
<dbReference type="InterPro" id="IPR036188">
    <property type="entry name" value="FAD/NAD-bd_sf"/>
</dbReference>
<evidence type="ECO:0000256" key="2">
    <source>
        <dbReference type="ARBA" id="ARBA00022630"/>
    </source>
</evidence>
<evidence type="ECO:0000256" key="4">
    <source>
        <dbReference type="ARBA" id="ARBA00023002"/>
    </source>
</evidence>
<evidence type="ECO:0008006" key="7">
    <source>
        <dbReference type="Google" id="ProtNLM"/>
    </source>
</evidence>
<sequence>MKNGCLPLVEKPIHTGRPVRVIVIGAGFGGIGAGVYLPQHIKDLDLQIYERGTDIGGVWHYNRYMGAACDIPAHTYQYTFANNSKWSEFYAGSKEIHGYLKSVADHYKLWPFIKVQHKVLEAHWLENEGKWVVKIRGPTGQEFEDKCDFLVTATGFLSEPGWPKIPGRENFKGILHHTGHWDAEKEEAEGMDWSDKRVGVIGSGSSAIQVVPVMQKKCKELVNFARTKTWITPTFGDGTLKKLGVDTEKNSNHRFTDEEKKHFSNEDNYREFRLMIERDLAGVHYVTHRDNPLQNAVRKASEVGMRHRLASRPDIEEALVPDIPIACRRVTPGPGYLESLMQDNVKLVTDGVASFTEHGVKTTSGEEFEFDAIICATGFDTANVPSFPIYGKDGINLQDIYAEANEVKTYLAITAPKMPNFFTILGPQTGVSSGVGLISMEQQLAYIAKAVSKCQRDGYKSMVVKQEPVDSFMKYTDAYFERTVFTVDCNSWFKDPKGKTPRGGNRIRVLWPGSSGHLVLALKEPRWEDYDYTILPEYKDTMGWLGNGNIPADLDPVFYYEELRAGYKVGLWKYM</sequence>
<protein>
    <recommendedName>
        <fullName evidence="7">FAD/NAD(P)-binding domain-containing protein</fullName>
    </recommendedName>
</protein>
<proteinExistence type="inferred from homology"/>
<dbReference type="GO" id="GO:0050660">
    <property type="term" value="F:flavin adenine dinucleotide binding"/>
    <property type="evidence" value="ECO:0007669"/>
    <property type="project" value="InterPro"/>
</dbReference>
<dbReference type="GO" id="GO:0050661">
    <property type="term" value="F:NADP binding"/>
    <property type="evidence" value="ECO:0007669"/>
    <property type="project" value="InterPro"/>
</dbReference>
<evidence type="ECO:0000256" key="3">
    <source>
        <dbReference type="ARBA" id="ARBA00022827"/>
    </source>
</evidence>
<name>A0A7D8UYH8_VANHU</name>
<dbReference type="AlphaFoldDB" id="A0A7D8UYH8"/>
<keyword evidence="6" id="KW-1185">Reference proteome</keyword>